<accession>K0IJM7</accession>
<dbReference type="KEGG" id="nga:Ngar_c15480"/>
<name>K0IJM7_NITGG</name>
<dbReference type="BioCyc" id="CNIT1237085:G1324-1546-MONOMER"/>
<evidence type="ECO:0000313" key="1">
    <source>
        <dbReference type="EMBL" id="AFU58482.1"/>
    </source>
</evidence>
<reference evidence="1 2" key="1">
    <citation type="journal article" date="2012" name="Environ. Microbiol.">
        <title>The genome of the ammonia-oxidizing Candidatus Nitrososphaera gargensis: insights into metabolic versatility and environmental adaptations.</title>
        <authorList>
            <person name="Spang A."/>
            <person name="Poehlein A."/>
            <person name="Offre P."/>
            <person name="Zumbragel S."/>
            <person name="Haider S."/>
            <person name="Rychlik N."/>
            <person name="Nowka B."/>
            <person name="Schmeisser C."/>
            <person name="Lebedeva E.V."/>
            <person name="Rattei T."/>
            <person name="Bohm C."/>
            <person name="Schmid M."/>
            <person name="Galushko A."/>
            <person name="Hatzenpichler R."/>
            <person name="Weinmaier T."/>
            <person name="Daniel R."/>
            <person name="Schleper C."/>
            <person name="Spieck E."/>
            <person name="Streit W."/>
            <person name="Wagner M."/>
        </authorList>
    </citation>
    <scope>NUCLEOTIDE SEQUENCE [LARGE SCALE GENOMIC DNA]</scope>
    <source>
        <strain evidence="2">Ga9.2</strain>
    </source>
</reference>
<proteinExistence type="predicted"/>
<protein>
    <submittedName>
        <fullName evidence="1">Uncharacterized protein</fullName>
    </submittedName>
</protein>
<gene>
    <name evidence="1" type="ordered locus">Ngar_c15480</name>
</gene>
<dbReference type="EMBL" id="CP002408">
    <property type="protein sequence ID" value="AFU58482.1"/>
    <property type="molecule type" value="Genomic_DNA"/>
</dbReference>
<dbReference type="Proteomes" id="UP000008037">
    <property type="component" value="Chromosome"/>
</dbReference>
<organism evidence="1 2">
    <name type="scientific">Nitrososphaera gargensis (strain Ga9.2)</name>
    <dbReference type="NCBI Taxonomy" id="1237085"/>
    <lineage>
        <taxon>Archaea</taxon>
        <taxon>Nitrososphaerota</taxon>
        <taxon>Nitrososphaeria</taxon>
        <taxon>Nitrososphaerales</taxon>
        <taxon>Nitrososphaeraceae</taxon>
        <taxon>Nitrososphaera</taxon>
    </lineage>
</organism>
<evidence type="ECO:0000313" key="2">
    <source>
        <dbReference type="Proteomes" id="UP000008037"/>
    </source>
</evidence>
<dbReference type="HOGENOM" id="CLU_2730541_0_0_2"/>
<sequence length="71" mass="8040">MSTLLAAIKPSALVGIDGLWILNHLVLGLYHAPVAKAQFRGQYLHMVRPHFLIYMSKMQALADQMFMNQMP</sequence>
<dbReference type="InParanoid" id="K0IJM7"/>
<dbReference type="AlphaFoldDB" id="K0IJM7"/>
<keyword evidence="2" id="KW-1185">Reference proteome</keyword>